<dbReference type="STRING" id="582515.KR51_00023600"/>
<dbReference type="InterPro" id="IPR002545">
    <property type="entry name" value="CheW-lke_dom"/>
</dbReference>
<dbReference type="InterPro" id="IPR003594">
    <property type="entry name" value="HATPase_dom"/>
</dbReference>
<evidence type="ECO:0000259" key="10">
    <source>
        <dbReference type="PROSITE" id="PS50109"/>
    </source>
</evidence>
<dbReference type="Pfam" id="PF01584">
    <property type="entry name" value="CheW"/>
    <property type="match status" value="1"/>
</dbReference>
<dbReference type="Gene3D" id="1.20.120.160">
    <property type="entry name" value="HPT domain"/>
    <property type="match status" value="1"/>
</dbReference>
<dbReference type="Gene3D" id="1.10.287.560">
    <property type="entry name" value="Histidine kinase CheA-like, homodimeric domain"/>
    <property type="match status" value="1"/>
</dbReference>
<evidence type="ECO:0000256" key="1">
    <source>
        <dbReference type="ARBA" id="ARBA00000085"/>
    </source>
</evidence>
<evidence type="ECO:0000256" key="8">
    <source>
        <dbReference type="SAM" id="Coils"/>
    </source>
</evidence>
<feature type="domain" description="Histidine kinase" evidence="10">
    <location>
        <begin position="690"/>
        <end position="929"/>
    </location>
</feature>
<dbReference type="SMART" id="SM00448">
    <property type="entry name" value="REC"/>
    <property type="match status" value="1"/>
</dbReference>
<name>U5D953_9CHRO</name>
<dbReference type="PROSITE" id="PS50110">
    <property type="entry name" value="RESPONSE_REGULATORY"/>
    <property type="match status" value="1"/>
</dbReference>
<evidence type="ECO:0000256" key="6">
    <source>
        <dbReference type="ARBA" id="ARBA00023012"/>
    </source>
</evidence>
<dbReference type="InterPro" id="IPR011006">
    <property type="entry name" value="CheY-like_superfamily"/>
</dbReference>
<dbReference type="SUPFAM" id="SSF52172">
    <property type="entry name" value="CheY-like"/>
    <property type="match status" value="1"/>
</dbReference>
<dbReference type="SUPFAM" id="SSF47226">
    <property type="entry name" value="Histidine-containing phosphotransfer domain, HPT domain"/>
    <property type="match status" value="1"/>
</dbReference>
<dbReference type="Gene3D" id="3.30.565.10">
    <property type="entry name" value="Histidine kinase-like ATPase, C-terminal domain"/>
    <property type="match status" value="1"/>
</dbReference>
<dbReference type="Pfam" id="PF02518">
    <property type="entry name" value="HATPase_c"/>
    <property type="match status" value="1"/>
</dbReference>
<dbReference type="InterPro" id="IPR036641">
    <property type="entry name" value="HPT_dom_sf"/>
</dbReference>
<reference evidence="12 13" key="1">
    <citation type="submission" date="2013-05" db="EMBL/GenBank/DDBJ databases">
        <title>Draft genome sequence of Rubidibacter lacunae KORDI 51-2.</title>
        <authorList>
            <person name="Choi D.H."/>
            <person name="Noh J.H."/>
            <person name="Kwon K.-K."/>
            <person name="Lee J.-H."/>
            <person name="Ryu J.-Y."/>
        </authorList>
    </citation>
    <scope>NUCLEOTIDE SEQUENCE [LARGE SCALE GENOMIC DNA]</scope>
    <source>
        <strain evidence="12 13">KORDI 51-2</strain>
    </source>
</reference>
<dbReference type="SMART" id="SM01231">
    <property type="entry name" value="H-kinase_dim"/>
    <property type="match status" value="1"/>
</dbReference>
<dbReference type="AlphaFoldDB" id="U5D953"/>
<dbReference type="InterPro" id="IPR051315">
    <property type="entry name" value="Bact_Chemotaxis_CheA"/>
</dbReference>
<feature type="domain" description="Response regulatory" evidence="11">
    <location>
        <begin position="1112"/>
        <end position="1229"/>
    </location>
</feature>
<dbReference type="Gene3D" id="2.30.30.40">
    <property type="entry name" value="SH3 Domains"/>
    <property type="match status" value="1"/>
</dbReference>
<dbReference type="GO" id="GO:0006935">
    <property type="term" value="P:chemotaxis"/>
    <property type="evidence" value="ECO:0007669"/>
    <property type="project" value="InterPro"/>
</dbReference>
<organism evidence="12 13">
    <name type="scientific">Rubidibacter lacunae KORDI 51-2</name>
    <dbReference type="NCBI Taxonomy" id="582515"/>
    <lineage>
        <taxon>Bacteria</taxon>
        <taxon>Bacillati</taxon>
        <taxon>Cyanobacteriota</taxon>
        <taxon>Cyanophyceae</taxon>
        <taxon>Oscillatoriophycideae</taxon>
        <taxon>Chroococcales</taxon>
        <taxon>Aphanothecaceae</taxon>
        <taxon>Rubidibacter</taxon>
    </lineage>
</organism>
<evidence type="ECO:0000313" key="13">
    <source>
        <dbReference type="Proteomes" id="UP000016960"/>
    </source>
</evidence>
<dbReference type="PRINTS" id="PR00344">
    <property type="entry name" value="BCTRLSENSOR"/>
</dbReference>
<dbReference type="InterPro" id="IPR004105">
    <property type="entry name" value="CheA-like_dim"/>
</dbReference>
<dbReference type="PANTHER" id="PTHR43395">
    <property type="entry name" value="SENSOR HISTIDINE KINASE CHEA"/>
    <property type="match status" value="1"/>
</dbReference>
<feature type="coiled-coil region" evidence="8">
    <location>
        <begin position="611"/>
        <end position="638"/>
    </location>
</feature>
<dbReference type="Gene3D" id="3.40.50.2300">
    <property type="match status" value="1"/>
</dbReference>
<dbReference type="GO" id="GO:0000155">
    <property type="term" value="F:phosphorelay sensor kinase activity"/>
    <property type="evidence" value="ECO:0007669"/>
    <property type="project" value="InterPro"/>
</dbReference>
<dbReference type="Pfam" id="PF00072">
    <property type="entry name" value="Response_reg"/>
    <property type="match status" value="1"/>
</dbReference>
<feature type="modified residue" description="4-aspartylphosphate" evidence="7">
    <location>
        <position position="1162"/>
    </location>
</feature>
<evidence type="ECO:0000256" key="7">
    <source>
        <dbReference type="PROSITE-ProRule" id="PRU00169"/>
    </source>
</evidence>
<dbReference type="SMART" id="SM00260">
    <property type="entry name" value="CheW"/>
    <property type="match status" value="1"/>
</dbReference>
<dbReference type="SUPFAM" id="SSF55874">
    <property type="entry name" value="ATPase domain of HSP90 chaperone/DNA topoisomerase II/histidine kinase"/>
    <property type="match status" value="1"/>
</dbReference>
<sequence length="1236" mass="133718">MQSDREQQYGHSLAQAKKHLSAIESGMQALRDSPSTVDAGALCQAARGIRDSALAGGLANIETLARGVEDAFQVVQLAQGEPVSPRLQALIQRAADTLKGLVEMQEMALLAPESSYLTEDVEREVMASIQPVLVEMQEALEQSLAAARVTSESPFADFIGKVRLELERLAAIAESSSADGRRTEVQARCQQLRLLGEREGVPGWTSLLETARAAVARTDLPVSTAARAAIADIHHACELLLADRLHDIRASAALKALATPSQERTAASSLDDLAIQDALANAPTIDEDLMFAALSADEASEARAAGSERADDDFDYDAWDEAEDDSLLVSSEGSLKPHGNANAMEESDEFAQLFGQDYPDAAPATRPASAPLIAEEAAIADWGTHGSDAVMPAGEIDRGSESDPITIIDGSPVDTDDEVDWLTTLEGPNSLESGTSSQRDGDSLDSLEELFADEAEDTFIQDDEDPAVVAAASRASLAGFPLAFYPTFDALDDLIAQPAAPAAIDFEALEQTIDKPAIAIAGSQPNVDLEATKMLTVTGDERFEDADFFDLESLLPQMSESGRAKVSAPSLGSTRGAPGNPRSAGFEQTLKVPVRIMDGLSNLMGELVVSRNNLEQDRERLRRFLDNLLEQVQNLNDLGGRMQDLYERSLLESSLLASKYAGRPAVGTGGIRNSERVAPEYDPLEMDRFTGFHLISQEMMEMIVRVRESSADIEFLVDEIDKGGRTLRQVTTQMQEDLTKARMVPFSQISDRLPRAVRDIALKLKKQAKLEVDGKETLVDKMLLEQLYDPLTHLVNNAITHGIESPGERKTSGKSADGNITIRALHQGNQTLIAISDDGAGIDPGRIRSKAIEKGLVGEAEARELSDLEIYNFIFHPGFSTKEKADDFAGRGVGMDVVRSTLSKLRGTIAIDSTPGKGTTFTIGLPLTLSITKALCCLNEHSRIAFPMDGVEGMFDVPVEALQTRDSGERMVPWQKADGTIQLLPFKPLSELLTFNRQLTRGNVYGGQREDGHVSVVLLRSPSSLVAVEVDQVMGEQEIVIKQLHGPIPKPAGVAGATVLGDGSVMAIADTLELVDLFQGRLRLDLICGSGATPTVPEFDAVEASEIESDPLVLIVDDSITVRELLSVSFIKSGFRVEQARDGQEAWEKLRSGLPCDIVFCDIEMPRMDGLELLSRLQQDEVLSRIPVGMLTSRGADRHRQMAAKLGARGYFTKPYLEEVLLDAAQRMIEGEVLLD</sequence>
<dbReference type="PROSITE" id="PS50109">
    <property type="entry name" value="HIS_KIN"/>
    <property type="match status" value="1"/>
</dbReference>
<dbReference type="InterPro" id="IPR001789">
    <property type="entry name" value="Sig_transdc_resp-reg_receiver"/>
</dbReference>
<keyword evidence="3 7" id="KW-0597">Phosphoprotein</keyword>
<dbReference type="Proteomes" id="UP000016960">
    <property type="component" value="Unassembled WGS sequence"/>
</dbReference>
<keyword evidence="6" id="KW-0902">Two-component regulatory system</keyword>
<dbReference type="InterPro" id="IPR037006">
    <property type="entry name" value="CheA-like_homodim_sf"/>
</dbReference>
<evidence type="ECO:0000256" key="2">
    <source>
        <dbReference type="ARBA" id="ARBA00012438"/>
    </source>
</evidence>
<evidence type="ECO:0000256" key="4">
    <source>
        <dbReference type="ARBA" id="ARBA00022679"/>
    </source>
</evidence>
<dbReference type="EMBL" id="ASSJ01000055">
    <property type="protein sequence ID" value="ERN41098.1"/>
    <property type="molecule type" value="Genomic_DNA"/>
</dbReference>
<dbReference type="eggNOG" id="COG0643">
    <property type="taxonomic scope" value="Bacteria"/>
</dbReference>
<evidence type="ECO:0000313" key="12">
    <source>
        <dbReference type="EMBL" id="ERN41098.1"/>
    </source>
</evidence>
<dbReference type="InterPro" id="IPR036097">
    <property type="entry name" value="HisK_dim/P_sf"/>
</dbReference>
<dbReference type="InterPro" id="IPR004358">
    <property type="entry name" value="Sig_transdc_His_kin-like_C"/>
</dbReference>
<evidence type="ECO:0000256" key="5">
    <source>
        <dbReference type="ARBA" id="ARBA00022777"/>
    </source>
</evidence>
<dbReference type="PATRIC" id="fig|582515.4.peg.2652"/>
<evidence type="ECO:0000256" key="3">
    <source>
        <dbReference type="ARBA" id="ARBA00022553"/>
    </source>
</evidence>
<keyword evidence="4" id="KW-0808">Transferase</keyword>
<dbReference type="InParanoid" id="U5D953"/>
<gene>
    <name evidence="12" type="ORF">KR51_00023600</name>
</gene>
<dbReference type="InterPro" id="IPR036890">
    <property type="entry name" value="HATPase_C_sf"/>
</dbReference>
<protein>
    <recommendedName>
        <fullName evidence="2">histidine kinase</fullName>
        <ecNumber evidence="2">2.7.13.3</ecNumber>
    </recommendedName>
</protein>
<dbReference type="EC" id="2.7.13.3" evidence="2"/>
<dbReference type="SMART" id="SM00387">
    <property type="entry name" value="HATPase_c"/>
    <property type="match status" value="1"/>
</dbReference>
<keyword evidence="8" id="KW-0175">Coiled coil</keyword>
<dbReference type="SUPFAM" id="SSF47384">
    <property type="entry name" value="Homodimeric domain of signal transducing histidine kinase"/>
    <property type="match status" value="1"/>
</dbReference>
<dbReference type="InterPro" id="IPR005467">
    <property type="entry name" value="His_kinase_dom"/>
</dbReference>
<dbReference type="FunFam" id="3.30.565.10:FF:000016">
    <property type="entry name" value="Chemotaxis protein CheA, putative"/>
    <property type="match status" value="1"/>
</dbReference>
<dbReference type="eggNOG" id="COG0784">
    <property type="taxonomic scope" value="Bacteria"/>
</dbReference>
<keyword evidence="13" id="KW-1185">Reference proteome</keyword>
<dbReference type="InterPro" id="IPR036061">
    <property type="entry name" value="CheW-like_dom_sf"/>
</dbReference>
<dbReference type="OrthoDB" id="2079555at2"/>
<dbReference type="RefSeq" id="WP_022607560.1">
    <property type="nucleotide sequence ID" value="NZ_ASSJ01000055.1"/>
</dbReference>
<dbReference type="Pfam" id="PF02895">
    <property type="entry name" value="H-kinase_dim"/>
    <property type="match status" value="1"/>
</dbReference>
<dbReference type="SUPFAM" id="SSF50341">
    <property type="entry name" value="CheW-like"/>
    <property type="match status" value="1"/>
</dbReference>
<keyword evidence="5 12" id="KW-0418">Kinase</keyword>
<feature type="region of interest" description="Disordered" evidence="9">
    <location>
        <begin position="560"/>
        <end position="585"/>
    </location>
</feature>
<proteinExistence type="predicted"/>
<evidence type="ECO:0000256" key="9">
    <source>
        <dbReference type="SAM" id="MobiDB-lite"/>
    </source>
</evidence>
<accession>U5D953</accession>
<comment type="caution">
    <text evidence="12">The sequence shown here is derived from an EMBL/GenBank/DDBJ whole genome shotgun (WGS) entry which is preliminary data.</text>
</comment>
<evidence type="ECO:0000259" key="11">
    <source>
        <dbReference type="PROSITE" id="PS50110"/>
    </source>
</evidence>
<dbReference type="GO" id="GO:0005737">
    <property type="term" value="C:cytoplasm"/>
    <property type="evidence" value="ECO:0007669"/>
    <property type="project" value="InterPro"/>
</dbReference>
<dbReference type="PANTHER" id="PTHR43395:SF1">
    <property type="entry name" value="CHEMOTAXIS PROTEIN CHEA"/>
    <property type="match status" value="1"/>
</dbReference>
<comment type="catalytic activity">
    <reaction evidence="1">
        <text>ATP + protein L-histidine = ADP + protein N-phospho-L-histidine.</text>
        <dbReference type="EC" id="2.7.13.3"/>
    </reaction>
</comment>
<dbReference type="CDD" id="cd16916">
    <property type="entry name" value="HATPase_CheA-like"/>
    <property type="match status" value="1"/>
</dbReference>